<dbReference type="OrthoDB" id="5969558at2759"/>
<dbReference type="PANTHER" id="PTHR31882">
    <property type="entry name" value="TNFAIP3-INTERACTING PROTEIN COILED COIL FAMILY MEMBER"/>
    <property type="match status" value="1"/>
</dbReference>
<reference evidence="4" key="2">
    <citation type="submission" date="2025-09" db="UniProtKB">
        <authorList>
            <consortium name="Ensembl"/>
        </authorList>
    </citation>
    <scope>IDENTIFICATION</scope>
</reference>
<keyword evidence="1 2" id="KW-0175">Coiled coil</keyword>
<feature type="region of interest" description="Disordered" evidence="3">
    <location>
        <begin position="173"/>
        <end position="269"/>
    </location>
</feature>
<feature type="compositionally biased region" description="Low complexity" evidence="3">
    <location>
        <begin position="238"/>
        <end position="249"/>
    </location>
</feature>
<dbReference type="AlphaFoldDB" id="A0A8C5BDI8"/>
<feature type="coiled-coil region" evidence="2">
    <location>
        <begin position="270"/>
        <end position="339"/>
    </location>
</feature>
<reference evidence="4" key="1">
    <citation type="submission" date="2025-08" db="UniProtKB">
        <authorList>
            <consortium name="Ensembl"/>
        </authorList>
    </citation>
    <scope>IDENTIFICATION</scope>
</reference>
<sequence length="406" mass="46370">MEDVSLALLSLPSSHLPSATENDFTSISQSSRPPRSQEPEHTLKPGLKEVCDGEERFGTAEENFSHVSESMSLTSGDQEKLLLLNKNMELRRVNQELMKLNEEWDRVYRHATADLQQRLESLVQETAAAKQLNKRLLLRVENQQSTRDYYEQSLLQELKKNQDLQDYIRQLEGRRAQKHANTAHTTRTDRTADQQGLRDFVHIPEPTVSPSSDIRATPAPQSASYGSGSRPQGGFHPSSSSSSYASCFSPFNHPEAGPPDMGTQYRPDGDQDLKEQLQALRCQTQIYEAEFQTEHKDHKNTLQENRRLRRKREEMRQQVALLQEQLKVYEDDFRKERSDKQVLQRLLGKKNSPTKDAVLVHRCNNEQKPPGGDKGTHSGERAQGQNHPHCPNQCYIGTLSNENLDY</sequence>
<dbReference type="GO" id="GO:0005737">
    <property type="term" value="C:cytoplasm"/>
    <property type="evidence" value="ECO:0007669"/>
    <property type="project" value="UniProtKB-ARBA"/>
</dbReference>
<protein>
    <submittedName>
        <fullName evidence="4">Uncharacterized protein</fullName>
    </submittedName>
</protein>
<evidence type="ECO:0000256" key="3">
    <source>
        <dbReference type="SAM" id="MobiDB-lite"/>
    </source>
</evidence>
<dbReference type="Proteomes" id="UP000694546">
    <property type="component" value="Chromosome 10"/>
</dbReference>
<dbReference type="GO" id="GO:0006357">
    <property type="term" value="P:regulation of transcription by RNA polymerase II"/>
    <property type="evidence" value="ECO:0007669"/>
    <property type="project" value="TreeGrafter"/>
</dbReference>
<dbReference type="Gene3D" id="1.20.5.990">
    <property type="entry name" value="Nemo cc2-lz domain - 1d5 darpin complex"/>
    <property type="match status" value="1"/>
</dbReference>
<organism evidence="4 5">
    <name type="scientific">Gadus morhua</name>
    <name type="common">Atlantic cod</name>
    <dbReference type="NCBI Taxonomy" id="8049"/>
    <lineage>
        <taxon>Eukaryota</taxon>
        <taxon>Metazoa</taxon>
        <taxon>Chordata</taxon>
        <taxon>Craniata</taxon>
        <taxon>Vertebrata</taxon>
        <taxon>Euteleostomi</taxon>
        <taxon>Actinopterygii</taxon>
        <taxon>Neopterygii</taxon>
        <taxon>Teleostei</taxon>
        <taxon>Neoteleostei</taxon>
        <taxon>Acanthomorphata</taxon>
        <taxon>Zeiogadaria</taxon>
        <taxon>Gadariae</taxon>
        <taxon>Gadiformes</taxon>
        <taxon>Gadoidei</taxon>
        <taxon>Gadidae</taxon>
        <taxon>Gadus</taxon>
    </lineage>
</organism>
<dbReference type="GO" id="GO:0071222">
    <property type="term" value="P:cellular response to lipopolysaccharide"/>
    <property type="evidence" value="ECO:0007669"/>
    <property type="project" value="TreeGrafter"/>
</dbReference>
<evidence type="ECO:0000256" key="1">
    <source>
        <dbReference type="ARBA" id="ARBA00023054"/>
    </source>
</evidence>
<feature type="region of interest" description="Disordered" evidence="3">
    <location>
        <begin position="1"/>
        <end position="44"/>
    </location>
</feature>
<dbReference type="Ensembl" id="ENSGMOT00000028840.1">
    <property type="protein sequence ID" value="ENSGMOP00000045827.1"/>
    <property type="gene ID" value="ENSGMOG00000022396.1"/>
</dbReference>
<feature type="compositionally biased region" description="Low complexity" evidence="3">
    <location>
        <begin position="1"/>
        <end position="19"/>
    </location>
</feature>
<keyword evidence="5" id="KW-1185">Reference proteome</keyword>
<feature type="compositionally biased region" description="Polar residues" evidence="3">
    <location>
        <begin position="208"/>
        <end position="230"/>
    </location>
</feature>
<dbReference type="PANTHER" id="PTHR31882:SF9">
    <property type="entry name" value="SI:CH211-153B23.7"/>
    <property type="match status" value="1"/>
</dbReference>
<name>A0A8C5BDI8_GADMO</name>
<accession>A0A8C5BDI8</accession>
<gene>
    <name evidence="4" type="primary">si:ch211-153b23.7</name>
</gene>
<evidence type="ECO:0000313" key="4">
    <source>
        <dbReference type="Ensembl" id="ENSGMOP00000045827.1"/>
    </source>
</evidence>
<feature type="region of interest" description="Disordered" evidence="3">
    <location>
        <begin position="364"/>
        <end position="392"/>
    </location>
</feature>
<evidence type="ECO:0000256" key="2">
    <source>
        <dbReference type="SAM" id="Coils"/>
    </source>
</evidence>
<evidence type="ECO:0000313" key="5">
    <source>
        <dbReference type="Proteomes" id="UP000694546"/>
    </source>
</evidence>
<dbReference type="GO" id="GO:0043122">
    <property type="term" value="P:regulation of canonical NF-kappaB signal transduction"/>
    <property type="evidence" value="ECO:0007669"/>
    <property type="project" value="UniProtKB-ARBA"/>
</dbReference>
<proteinExistence type="predicted"/>
<dbReference type="GeneTree" id="ENSGT01030000234752"/>
<dbReference type="OMA" id="KKQHHPL"/>
<feature type="compositionally biased region" description="Basic and acidic residues" evidence="3">
    <location>
        <begin position="35"/>
        <end position="44"/>
    </location>
</feature>